<protein>
    <recommendedName>
        <fullName evidence="4">DUF4760 domain-containing protein</fullName>
    </recommendedName>
</protein>
<gene>
    <name evidence="2" type="ORF">ACFQ0S_05335</name>
</gene>
<evidence type="ECO:0000256" key="1">
    <source>
        <dbReference type="SAM" id="Phobius"/>
    </source>
</evidence>
<sequence length="216" mass="26119">MKIKGLTFIAFILGLIVIWINFIDFKIETTLDGVKINNLIENLCMSYIAGYIFFFLNNYLVEREEKKHIMPYIASNVMSLISNNHTIIHNITGVMKFDFSWWLTEQEFKEHLSKIQSQEKVKFYFPKEDWTFFLNKRNTSTIDTVDKLLLSGKYLDEELRNILFEIRGSSFLRQDCNLFSENNYKTWNRYFKRIEKLKPYFDKNLKEYYKYDKYIG</sequence>
<comment type="caution">
    <text evidence="2">The sequence shown here is derived from an EMBL/GenBank/DDBJ whole genome shotgun (WGS) entry which is preliminary data.</text>
</comment>
<accession>A0ABW3J0R5</accession>
<organism evidence="2 3">
    <name type="scientific">Flavobacterium myungsuense</name>
    <dbReference type="NCBI Taxonomy" id="651823"/>
    <lineage>
        <taxon>Bacteria</taxon>
        <taxon>Pseudomonadati</taxon>
        <taxon>Bacteroidota</taxon>
        <taxon>Flavobacteriia</taxon>
        <taxon>Flavobacteriales</taxon>
        <taxon>Flavobacteriaceae</taxon>
        <taxon>Flavobacterium</taxon>
    </lineage>
</organism>
<proteinExistence type="predicted"/>
<dbReference type="Proteomes" id="UP001597051">
    <property type="component" value="Unassembled WGS sequence"/>
</dbReference>
<reference evidence="3" key="1">
    <citation type="journal article" date="2019" name="Int. J. Syst. Evol. Microbiol.">
        <title>The Global Catalogue of Microorganisms (GCM) 10K type strain sequencing project: providing services to taxonomists for standard genome sequencing and annotation.</title>
        <authorList>
            <consortium name="The Broad Institute Genomics Platform"/>
            <consortium name="The Broad Institute Genome Sequencing Center for Infectious Disease"/>
            <person name="Wu L."/>
            <person name="Ma J."/>
        </authorList>
    </citation>
    <scope>NUCLEOTIDE SEQUENCE [LARGE SCALE GENOMIC DNA]</scope>
    <source>
        <strain evidence="3">CECT 7649</strain>
    </source>
</reference>
<keyword evidence="1" id="KW-0812">Transmembrane</keyword>
<feature type="transmembrane region" description="Helical" evidence="1">
    <location>
        <begin position="7"/>
        <end position="27"/>
    </location>
</feature>
<evidence type="ECO:0008006" key="4">
    <source>
        <dbReference type="Google" id="ProtNLM"/>
    </source>
</evidence>
<keyword evidence="1" id="KW-0472">Membrane</keyword>
<feature type="transmembrane region" description="Helical" evidence="1">
    <location>
        <begin position="39"/>
        <end position="60"/>
    </location>
</feature>
<dbReference type="RefSeq" id="WP_379756768.1">
    <property type="nucleotide sequence ID" value="NZ_JBHSYB010000025.1"/>
</dbReference>
<name>A0ABW3J0R5_9FLAO</name>
<keyword evidence="1" id="KW-1133">Transmembrane helix</keyword>
<dbReference type="EMBL" id="JBHTIZ010000013">
    <property type="protein sequence ID" value="MFD0983896.1"/>
    <property type="molecule type" value="Genomic_DNA"/>
</dbReference>
<keyword evidence="3" id="KW-1185">Reference proteome</keyword>
<evidence type="ECO:0000313" key="2">
    <source>
        <dbReference type="EMBL" id="MFD0983896.1"/>
    </source>
</evidence>
<evidence type="ECO:0000313" key="3">
    <source>
        <dbReference type="Proteomes" id="UP001597051"/>
    </source>
</evidence>